<dbReference type="SUPFAM" id="SSF56219">
    <property type="entry name" value="DNase I-like"/>
    <property type="match status" value="1"/>
</dbReference>
<dbReference type="Proteomes" id="UP001168821">
    <property type="component" value="Unassembled WGS sequence"/>
</dbReference>
<protein>
    <recommendedName>
        <fullName evidence="1">Endonuclease/exonuclease/phosphatase domain-containing protein</fullName>
    </recommendedName>
</protein>
<comment type="caution">
    <text evidence="2">The sequence shown here is derived from an EMBL/GenBank/DDBJ whole genome shotgun (WGS) entry which is preliminary data.</text>
</comment>
<dbReference type="EMBL" id="JALNTZ010000005">
    <property type="protein sequence ID" value="KAJ3651707.1"/>
    <property type="molecule type" value="Genomic_DNA"/>
</dbReference>
<name>A0AA38I9A3_9CUCU</name>
<organism evidence="2 3">
    <name type="scientific">Zophobas morio</name>
    <dbReference type="NCBI Taxonomy" id="2755281"/>
    <lineage>
        <taxon>Eukaryota</taxon>
        <taxon>Metazoa</taxon>
        <taxon>Ecdysozoa</taxon>
        <taxon>Arthropoda</taxon>
        <taxon>Hexapoda</taxon>
        <taxon>Insecta</taxon>
        <taxon>Pterygota</taxon>
        <taxon>Neoptera</taxon>
        <taxon>Endopterygota</taxon>
        <taxon>Coleoptera</taxon>
        <taxon>Polyphaga</taxon>
        <taxon>Cucujiformia</taxon>
        <taxon>Tenebrionidae</taxon>
        <taxon>Zophobas</taxon>
    </lineage>
</organism>
<evidence type="ECO:0000259" key="1">
    <source>
        <dbReference type="Pfam" id="PF14529"/>
    </source>
</evidence>
<reference evidence="2" key="1">
    <citation type="journal article" date="2023" name="G3 (Bethesda)">
        <title>Whole genome assemblies of Zophobas morio and Tenebrio molitor.</title>
        <authorList>
            <person name="Kaur S."/>
            <person name="Stinson S.A."/>
            <person name="diCenzo G.C."/>
        </authorList>
    </citation>
    <scope>NUCLEOTIDE SEQUENCE</scope>
    <source>
        <strain evidence="2">QUZm001</strain>
    </source>
</reference>
<dbReference type="InterPro" id="IPR036691">
    <property type="entry name" value="Endo/exonu/phosph_ase_sf"/>
</dbReference>
<dbReference type="Gene3D" id="3.60.10.10">
    <property type="entry name" value="Endonuclease/exonuclease/phosphatase"/>
    <property type="match status" value="1"/>
</dbReference>
<dbReference type="GO" id="GO:0003824">
    <property type="term" value="F:catalytic activity"/>
    <property type="evidence" value="ECO:0007669"/>
    <property type="project" value="InterPro"/>
</dbReference>
<evidence type="ECO:0000313" key="2">
    <source>
        <dbReference type="EMBL" id="KAJ3651707.1"/>
    </source>
</evidence>
<evidence type="ECO:0000313" key="3">
    <source>
        <dbReference type="Proteomes" id="UP001168821"/>
    </source>
</evidence>
<accession>A0AA38I9A3</accession>
<keyword evidence="3" id="KW-1185">Reference proteome</keyword>
<proteinExistence type="predicted"/>
<dbReference type="Pfam" id="PF14529">
    <property type="entry name" value="Exo_endo_phos_2"/>
    <property type="match status" value="1"/>
</dbReference>
<feature type="domain" description="Endonuclease/exonuclease/phosphatase" evidence="1">
    <location>
        <begin position="115"/>
        <end position="236"/>
    </location>
</feature>
<sequence>MKTNAKPYGWIPLFSYCTRNPKILQANCQACYSVMCDIGVCMRENDIKVALLLEPYAREGRVVGVPDDMRVYMSADDCGAAVLIDDRGMDAVEISVEGQILGVCVNIDCELGSMCVVSVHCPFGYEIGPYLEWIRKVLGQCEGKTMKDANAVSPLWYSKYVSTGRESERRDRELEELIGELDLEVLSRPSDLFTFSGPMGESDIDVTVVNGGWLERFVCDTWEVKEDCSVSDHNCILIGVESVRGKFNQKIKKRRGWFMGNVNWEMFKSESYCCSKEPSVMLALYLCGLQLRF</sequence>
<gene>
    <name evidence="2" type="ORF">Zmor_017727</name>
</gene>
<dbReference type="AlphaFoldDB" id="A0AA38I9A3"/>
<dbReference type="InterPro" id="IPR005135">
    <property type="entry name" value="Endo/exonuclease/phosphatase"/>
</dbReference>